<dbReference type="KEGG" id="yli:2909501"/>
<reference evidence="11 12" key="1">
    <citation type="journal article" date="2004" name="Nature">
        <title>Genome evolution in yeasts.</title>
        <authorList>
            <consortium name="Genolevures"/>
            <person name="Dujon B."/>
            <person name="Sherman D."/>
            <person name="Fischer G."/>
            <person name="Durrens P."/>
            <person name="Casaregola S."/>
            <person name="Lafontaine I."/>
            <person name="de Montigny J."/>
            <person name="Marck C."/>
            <person name="Neuveglise C."/>
            <person name="Talla E."/>
            <person name="Goffard N."/>
            <person name="Frangeul L."/>
            <person name="Aigle M."/>
            <person name="Anthouard V."/>
            <person name="Babour A."/>
            <person name="Barbe V."/>
            <person name="Barnay S."/>
            <person name="Blanchin S."/>
            <person name="Beckerich J.M."/>
            <person name="Beyne E."/>
            <person name="Bleykasten C."/>
            <person name="Boisrame A."/>
            <person name="Boyer J."/>
            <person name="Cattolico L."/>
            <person name="Confanioleri F."/>
            <person name="de Daruvar A."/>
            <person name="Despons L."/>
            <person name="Fabre E."/>
            <person name="Fairhead C."/>
            <person name="Ferry-Dumazet H."/>
            <person name="Groppi A."/>
            <person name="Hantraye F."/>
            <person name="Hennequin C."/>
            <person name="Jauniaux N."/>
            <person name="Joyet P."/>
            <person name="Kachouri R."/>
            <person name="Kerrest A."/>
            <person name="Koszul R."/>
            <person name="Lemaire M."/>
            <person name="Lesur I."/>
            <person name="Ma L."/>
            <person name="Muller H."/>
            <person name="Nicaud J.M."/>
            <person name="Nikolski M."/>
            <person name="Oztas S."/>
            <person name="Ozier-Kalogeropoulos O."/>
            <person name="Pellenz S."/>
            <person name="Potier S."/>
            <person name="Richard G.F."/>
            <person name="Straub M.L."/>
            <person name="Suleau A."/>
            <person name="Swennene D."/>
            <person name="Tekaia F."/>
            <person name="Wesolowski-Louvel M."/>
            <person name="Westhof E."/>
            <person name="Wirth B."/>
            <person name="Zeniou-Meyer M."/>
            <person name="Zivanovic I."/>
            <person name="Bolotin-Fukuhara M."/>
            <person name="Thierry A."/>
            <person name="Bouchier C."/>
            <person name="Caudron B."/>
            <person name="Scarpelli C."/>
            <person name="Gaillardin C."/>
            <person name="Weissenbach J."/>
            <person name="Wincker P."/>
            <person name="Souciet J.L."/>
        </authorList>
    </citation>
    <scope>NUCLEOTIDE SEQUENCE [LARGE SCALE GENOMIC DNA]</scope>
    <source>
        <strain evidence="12">CLIB 122 / E 150</strain>
    </source>
</reference>
<evidence type="ECO:0000256" key="2">
    <source>
        <dbReference type="ARBA" id="ARBA00008807"/>
    </source>
</evidence>
<feature type="transmembrane region" description="Helical" evidence="10">
    <location>
        <begin position="267"/>
        <end position="286"/>
    </location>
</feature>
<comment type="subcellular location">
    <subcellularLocation>
        <location evidence="1">Membrane</location>
        <topology evidence="1">Multi-pass membrane protein</topology>
    </subcellularLocation>
</comment>
<dbReference type="GO" id="GO:0005794">
    <property type="term" value="C:Golgi apparatus"/>
    <property type="evidence" value="ECO:0007669"/>
    <property type="project" value="EnsemblFungi"/>
</dbReference>
<feature type="transmembrane region" description="Helical" evidence="10">
    <location>
        <begin position="463"/>
        <end position="483"/>
    </location>
</feature>
<sequence length="836" mass="94805">MSQYSRHAFDTDSDSDTELTPIYIDDRYSSMVSNDSRAGLLRRGGDLERDAESEKTREEKEEELRNHSFSKSRDKTRETVADATLESSSCVDSQYDTVETTSIFSVGRKKAINSPYPEVRAAVPATDDPLMPQNTPRMWVIGIFLVTICSGLNILFTLHWPAFVISSFFAAMVAWPLGRIWDQFVPNWRIPLTNIYLNNSPFNIKEHCLIIVMANVSYGTGVSYVPVIVLTMKHRYNNTYFGWGFSIVSSICVQCLGYGMAGICRRILVYPASLIWPSNLVTTTFLTNIHMNVNHTADGWKISRLRFFLIVFSAYFVWNWLPGYLAPFLSNFAFVTYAAPDNVIVNQIFGSSSGLGLIPINFDWNVIAGYIGSPLVPPFFSIGNVAAGVVVIFWIITPILHYSNAWYGRYLPMSDSNSYDRFQRTYDAERVLKPLVKGGKKKFELDVEKYKEYSPLYLSTTFALSYGVSFAAITSTVVHTILFHGKEIMYYWKHSRKEPEDVHMELMRKYPEVPEWWYALVLAICFALACVTVSVWETDLPIWALIIALLIAGGLLIPAGMIAALTNVTMGLNVLTEFVVGYILPGRPVGMMFFKTFGYISNAQALNFLVDLKLGHYLKLAPRVMFCAQILATTWGSICQLAVVEWAQMAIPDLCEESQKTNFSCPQVQVFYSASVIWGLVGPGRIFGEGQLYHGLLWMFLVGAALPFFSWLWLKRHPNSRLKFIHWPVFFNGPSQIPPATPYNYASWCVVGYIFNWLIKRRWFNWWAKYNYTLSAGLDVGMAVSAAVIFVSLQLPNINPPSWWGTNIFTPTMDIQGNAFQEVLKEGESFGMKTWK</sequence>
<evidence type="ECO:0000256" key="10">
    <source>
        <dbReference type="SAM" id="Phobius"/>
    </source>
</evidence>
<dbReference type="InParanoid" id="F2Z697"/>
<evidence type="ECO:0000256" key="1">
    <source>
        <dbReference type="ARBA" id="ARBA00004141"/>
    </source>
</evidence>
<dbReference type="GO" id="GO:0035673">
    <property type="term" value="F:oligopeptide transmembrane transporter activity"/>
    <property type="evidence" value="ECO:0000318"/>
    <property type="project" value="GO_Central"/>
</dbReference>
<keyword evidence="12" id="KW-1185">Reference proteome</keyword>
<dbReference type="VEuPathDB" id="FungiDB:YALI0_C22616g"/>
<feature type="transmembrane region" description="Helical" evidence="10">
    <location>
        <begin position="348"/>
        <end position="367"/>
    </location>
</feature>
<keyword evidence="3" id="KW-0813">Transport</keyword>
<dbReference type="Proteomes" id="UP000001300">
    <property type="component" value="Chromosome C"/>
</dbReference>
<name>F2Z697_YARLI</name>
<gene>
    <name evidence="11" type="ORF">YALI0_C22616g</name>
</gene>
<proteinExistence type="inferred from homology"/>
<dbReference type="AlphaFoldDB" id="F2Z697"/>
<evidence type="ECO:0000256" key="6">
    <source>
        <dbReference type="ARBA" id="ARBA00022927"/>
    </source>
</evidence>
<evidence type="ECO:0000256" key="3">
    <source>
        <dbReference type="ARBA" id="ARBA00022448"/>
    </source>
</evidence>
<keyword evidence="7 10" id="KW-1133">Transmembrane helix</keyword>
<dbReference type="Pfam" id="PF03169">
    <property type="entry name" value="OPT"/>
    <property type="match status" value="1"/>
</dbReference>
<evidence type="ECO:0000313" key="11">
    <source>
        <dbReference type="EMBL" id="CAG82465.1"/>
    </source>
</evidence>
<feature type="transmembrane region" description="Helical" evidence="10">
    <location>
        <begin position="307"/>
        <end position="328"/>
    </location>
</feature>
<dbReference type="GO" id="GO:0015031">
    <property type="term" value="P:protein transport"/>
    <property type="evidence" value="ECO:0007669"/>
    <property type="project" value="UniProtKB-KW"/>
</dbReference>
<dbReference type="OMA" id="LTWWAFL"/>
<evidence type="ECO:0000256" key="4">
    <source>
        <dbReference type="ARBA" id="ARBA00022692"/>
    </source>
</evidence>
<dbReference type="InterPro" id="IPR004648">
    <property type="entry name" value="Oligpept_transpt"/>
</dbReference>
<dbReference type="OrthoDB" id="9986677at2759"/>
<dbReference type="NCBIfam" id="TIGR00727">
    <property type="entry name" value="ISP4_OPT"/>
    <property type="match status" value="1"/>
</dbReference>
<dbReference type="InterPro" id="IPR004813">
    <property type="entry name" value="OPT"/>
</dbReference>
<keyword evidence="6" id="KW-0653">Protein transport</keyword>
<evidence type="ECO:0000313" key="12">
    <source>
        <dbReference type="Proteomes" id="UP000001300"/>
    </source>
</evidence>
<dbReference type="GO" id="GO:1901584">
    <property type="term" value="F:tetrapeptide transmembrane transporter activity"/>
    <property type="evidence" value="ECO:0007669"/>
    <property type="project" value="EnsemblFungi"/>
</dbReference>
<evidence type="ECO:0000256" key="7">
    <source>
        <dbReference type="ARBA" id="ARBA00022989"/>
    </source>
</evidence>
<feature type="transmembrane region" description="Helical" evidence="10">
    <location>
        <begin position="771"/>
        <end position="793"/>
    </location>
</feature>
<feature type="transmembrane region" description="Helical" evidence="10">
    <location>
        <begin position="379"/>
        <end position="402"/>
    </location>
</feature>
<dbReference type="GO" id="GO:0005886">
    <property type="term" value="C:plasma membrane"/>
    <property type="evidence" value="ECO:0000318"/>
    <property type="project" value="GO_Central"/>
</dbReference>
<accession>F2Z697</accession>
<keyword evidence="8 10" id="KW-0472">Membrane</keyword>
<feature type="transmembrane region" description="Helical" evidence="10">
    <location>
        <begin position="516"/>
        <end position="536"/>
    </location>
</feature>
<keyword evidence="4 10" id="KW-0812">Transmembrane</keyword>
<dbReference type="EMBL" id="CR382129">
    <property type="protein sequence ID" value="CAG82465.1"/>
    <property type="molecule type" value="Genomic_DNA"/>
</dbReference>
<feature type="transmembrane region" description="Helical" evidence="10">
    <location>
        <begin position="695"/>
        <end position="714"/>
    </location>
</feature>
<dbReference type="HOGENOM" id="CLU_004965_1_1_1"/>
<dbReference type="FunCoup" id="F2Z697">
    <property type="interactions" value="92"/>
</dbReference>
<organism evidence="11 12">
    <name type="scientific">Yarrowia lipolytica (strain CLIB 122 / E 150)</name>
    <name type="common">Yeast</name>
    <name type="synonym">Candida lipolytica</name>
    <dbReference type="NCBI Taxonomy" id="284591"/>
    <lineage>
        <taxon>Eukaryota</taxon>
        <taxon>Fungi</taxon>
        <taxon>Dikarya</taxon>
        <taxon>Ascomycota</taxon>
        <taxon>Saccharomycotina</taxon>
        <taxon>Dipodascomycetes</taxon>
        <taxon>Dipodascales</taxon>
        <taxon>Dipodascales incertae sedis</taxon>
        <taxon>Yarrowia</taxon>
    </lineage>
</organism>
<feature type="region of interest" description="Disordered" evidence="9">
    <location>
        <begin position="34"/>
        <end position="80"/>
    </location>
</feature>
<evidence type="ECO:0000256" key="8">
    <source>
        <dbReference type="ARBA" id="ARBA00023136"/>
    </source>
</evidence>
<evidence type="ECO:0000256" key="5">
    <source>
        <dbReference type="ARBA" id="ARBA00022856"/>
    </source>
</evidence>
<feature type="transmembrane region" description="Helical" evidence="10">
    <location>
        <begin position="138"/>
        <end position="156"/>
    </location>
</feature>
<dbReference type="STRING" id="284591.F2Z697"/>
<feature type="transmembrane region" description="Helical" evidence="10">
    <location>
        <begin position="542"/>
        <end position="565"/>
    </location>
</feature>
<comment type="similarity">
    <text evidence="2">Belongs to the oligopeptide OPT transporter family.</text>
</comment>
<keyword evidence="5" id="KW-0571">Peptide transport</keyword>
<dbReference type="PANTHER" id="PTHR22601">
    <property type="entry name" value="ISP4 LIKE PROTEIN"/>
    <property type="match status" value="1"/>
</dbReference>
<feature type="compositionally biased region" description="Basic and acidic residues" evidence="9">
    <location>
        <begin position="43"/>
        <end position="80"/>
    </location>
</feature>
<dbReference type="NCBIfam" id="TIGR00728">
    <property type="entry name" value="OPT_sfam"/>
    <property type="match status" value="1"/>
</dbReference>
<protein>
    <submittedName>
        <fullName evidence="11">YALI0C22616p</fullName>
    </submittedName>
</protein>
<feature type="transmembrane region" description="Helical" evidence="10">
    <location>
        <begin position="742"/>
        <end position="759"/>
    </location>
</feature>
<feature type="transmembrane region" description="Helical" evidence="10">
    <location>
        <begin position="240"/>
        <end position="261"/>
    </location>
</feature>
<evidence type="ECO:0000256" key="9">
    <source>
        <dbReference type="SAM" id="MobiDB-lite"/>
    </source>
</evidence>